<dbReference type="AlphaFoldDB" id="A0A3L6DBV2"/>
<sequence>MSTYIGRLYEQLGSTN</sequence>
<evidence type="ECO:0000313" key="1">
    <source>
        <dbReference type="EMBL" id="PWZ06080.1"/>
    </source>
</evidence>
<organism evidence="1 2">
    <name type="scientific">Zea mays</name>
    <name type="common">Maize</name>
    <dbReference type="NCBI Taxonomy" id="4577"/>
    <lineage>
        <taxon>Eukaryota</taxon>
        <taxon>Viridiplantae</taxon>
        <taxon>Streptophyta</taxon>
        <taxon>Embryophyta</taxon>
        <taxon>Tracheophyta</taxon>
        <taxon>Spermatophyta</taxon>
        <taxon>Magnoliopsida</taxon>
        <taxon>Liliopsida</taxon>
        <taxon>Poales</taxon>
        <taxon>Poaceae</taxon>
        <taxon>PACMAD clade</taxon>
        <taxon>Panicoideae</taxon>
        <taxon>Andropogonodae</taxon>
        <taxon>Andropogoneae</taxon>
        <taxon>Tripsacinae</taxon>
        <taxon>Zea</taxon>
    </lineage>
</organism>
<reference evidence="1 2" key="1">
    <citation type="journal article" date="2018" name="Nat. Genet.">
        <title>Extensive intraspecific gene order and gene structural variations between Mo17 and other maize genomes.</title>
        <authorList>
            <person name="Sun S."/>
            <person name="Zhou Y."/>
            <person name="Chen J."/>
            <person name="Shi J."/>
            <person name="Zhao H."/>
            <person name="Zhao H."/>
            <person name="Song W."/>
            <person name="Zhang M."/>
            <person name="Cui Y."/>
            <person name="Dong X."/>
            <person name="Liu H."/>
            <person name="Ma X."/>
            <person name="Jiao Y."/>
            <person name="Wang B."/>
            <person name="Wei X."/>
            <person name="Stein J.C."/>
            <person name="Glaubitz J.C."/>
            <person name="Lu F."/>
            <person name="Yu G."/>
            <person name="Liang C."/>
            <person name="Fengler K."/>
            <person name="Li B."/>
            <person name="Rafalski A."/>
            <person name="Schnable P.S."/>
            <person name="Ware D.H."/>
            <person name="Buckler E.S."/>
            <person name="Lai J."/>
        </authorList>
    </citation>
    <scope>NUCLEOTIDE SEQUENCE [LARGE SCALE GENOMIC DNA]</scope>
    <source>
        <strain evidence="2">cv. Missouri 17</strain>
        <tissue evidence="1">Seedling</tissue>
    </source>
</reference>
<evidence type="ECO:0000313" key="2">
    <source>
        <dbReference type="Proteomes" id="UP000251960"/>
    </source>
</evidence>
<name>A0A3L6DBV2_MAIZE</name>
<gene>
    <name evidence="1" type="ORF">Zm00014a_018122</name>
</gene>
<proteinExistence type="predicted"/>
<dbReference type="EMBL" id="NCVQ01000010">
    <property type="protein sequence ID" value="PWZ06080.1"/>
    <property type="molecule type" value="Genomic_DNA"/>
</dbReference>
<protein>
    <submittedName>
        <fullName evidence="1">Uncharacterized protein</fullName>
    </submittedName>
</protein>
<dbReference type="Proteomes" id="UP000251960">
    <property type="component" value="Chromosome 9"/>
</dbReference>
<accession>A0A3L6DBV2</accession>
<comment type="caution">
    <text evidence="1">The sequence shown here is derived from an EMBL/GenBank/DDBJ whole genome shotgun (WGS) entry which is preliminary data.</text>
</comment>